<sequence>MENILFLVIVIILIWLIFKISRLVWRIFGFLVVLFVAWYFRDTIFQAFYQLASFLPSGTLRETTNQAIAFIAQQVERFTQFIQQSLPI</sequence>
<keyword evidence="1" id="KW-1133">Transmembrane helix</keyword>
<dbReference type="AlphaFoldDB" id="S0PEY3"/>
<feature type="transmembrane region" description="Helical" evidence="1">
    <location>
        <begin position="6"/>
        <end position="39"/>
    </location>
</feature>
<dbReference type="STRING" id="1140003.OMY_00047"/>
<dbReference type="EMBL" id="ASWO01000001">
    <property type="protein sequence ID" value="EOT86991.1"/>
    <property type="molecule type" value="Genomic_DNA"/>
</dbReference>
<reference evidence="2 3" key="1">
    <citation type="submission" date="2013-03" db="EMBL/GenBank/DDBJ databases">
        <title>The Genome Sequence of Enterococcus sulfureus ATCC_49903 (PacBio/Illumina hybrid assembly).</title>
        <authorList>
            <consortium name="The Broad Institute Genomics Platform"/>
            <consortium name="The Broad Institute Genome Sequencing Center for Infectious Disease"/>
            <person name="Earl A."/>
            <person name="Russ C."/>
            <person name="Gilmore M."/>
            <person name="Surin D."/>
            <person name="Walker B."/>
            <person name="Young S."/>
            <person name="Zeng Q."/>
            <person name="Gargeya S."/>
            <person name="Fitzgerald M."/>
            <person name="Haas B."/>
            <person name="Abouelleil A."/>
            <person name="Allen A.W."/>
            <person name="Alvarado L."/>
            <person name="Arachchi H.M."/>
            <person name="Berlin A.M."/>
            <person name="Chapman S.B."/>
            <person name="Gainer-Dewar J."/>
            <person name="Goldberg J."/>
            <person name="Griggs A."/>
            <person name="Gujja S."/>
            <person name="Hansen M."/>
            <person name="Howarth C."/>
            <person name="Imamovic A."/>
            <person name="Ireland A."/>
            <person name="Larimer J."/>
            <person name="McCowan C."/>
            <person name="Murphy C."/>
            <person name="Pearson M."/>
            <person name="Poon T.W."/>
            <person name="Priest M."/>
            <person name="Roberts A."/>
            <person name="Saif S."/>
            <person name="Shea T."/>
            <person name="Sisk P."/>
            <person name="Sykes S."/>
            <person name="Wortman J."/>
            <person name="Nusbaum C."/>
            <person name="Birren B."/>
        </authorList>
    </citation>
    <scope>NUCLEOTIDE SEQUENCE [LARGE SCALE GENOMIC DNA]</scope>
    <source>
        <strain evidence="2 3">ATCC 49903</strain>
    </source>
</reference>
<organism evidence="2 3">
    <name type="scientific">Enterococcus sulfureus ATCC 49903</name>
    <dbReference type="NCBI Taxonomy" id="1140003"/>
    <lineage>
        <taxon>Bacteria</taxon>
        <taxon>Bacillati</taxon>
        <taxon>Bacillota</taxon>
        <taxon>Bacilli</taxon>
        <taxon>Lactobacillales</taxon>
        <taxon>Enterococcaceae</taxon>
        <taxon>Enterococcus</taxon>
    </lineage>
</organism>
<evidence type="ECO:0000256" key="1">
    <source>
        <dbReference type="SAM" id="Phobius"/>
    </source>
</evidence>
<dbReference type="Proteomes" id="UP000015961">
    <property type="component" value="Unassembled WGS sequence"/>
</dbReference>
<protein>
    <submittedName>
        <fullName evidence="2">Uncharacterized protein</fullName>
    </submittedName>
</protein>
<keyword evidence="1" id="KW-0472">Membrane</keyword>
<dbReference type="eggNOG" id="ENOG5030NPH">
    <property type="taxonomic scope" value="Bacteria"/>
</dbReference>
<dbReference type="RefSeq" id="WP_016184539.1">
    <property type="nucleotide sequence ID" value="NZ_ASWO01000001.1"/>
</dbReference>
<evidence type="ECO:0000313" key="3">
    <source>
        <dbReference type="Proteomes" id="UP000015961"/>
    </source>
</evidence>
<gene>
    <name evidence="2" type="ORF">I573_00046</name>
</gene>
<comment type="caution">
    <text evidence="2">The sequence shown here is derived from an EMBL/GenBank/DDBJ whole genome shotgun (WGS) entry which is preliminary data.</text>
</comment>
<accession>S0PEY3</accession>
<keyword evidence="1" id="KW-0812">Transmembrane</keyword>
<evidence type="ECO:0000313" key="2">
    <source>
        <dbReference type="EMBL" id="EOT86991.1"/>
    </source>
</evidence>
<dbReference type="PATRIC" id="fig|1140003.3.peg.43"/>
<keyword evidence="3" id="KW-1185">Reference proteome</keyword>
<dbReference type="OrthoDB" id="10004234at2"/>
<proteinExistence type="predicted"/>
<name>S0PEY3_9ENTE</name>